<dbReference type="InterPro" id="IPR011333">
    <property type="entry name" value="SKP1/BTB/POZ_sf"/>
</dbReference>
<dbReference type="GO" id="GO:0007464">
    <property type="term" value="P:R3/R4 cell fate commitment"/>
    <property type="evidence" value="ECO:0007669"/>
    <property type="project" value="UniProtKB-ARBA"/>
</dbReference>
<dbReference type="GO" id="GO:0045476">
    <property type="term" value="P:nurse cell apoptotic process"/>
    <property type="evidence" value="ECO:0007669"/>
    <property type="project" value="UniProtKB-ARBA"/>
</dbReference>
<dbReference type="GO" id="GO:0016199">
    <property type="term" value="P:axon midline choice point recognition"/>
    <property type="evidence" value="ECO:0007669"/>
    <property type="project" value="UniProtKB-ARBA"/>
</dbReference>
<dbReference type="InterPro" id="IPR051095">
    <property type="entry name" value="Dros_DevTransReg"/>
</dbReference>
<accession>A0AAN9ACN1</accession>
<keyword evidence="7" id="KW-0524">Neurogenesis</keyword>
<keyword evidence="2" id="KW-0479">Metal-binding</keyword>
<comment type="caution">
    <text evidence="14">The sequence shown here is derived from an EMBL/GenBank/DDBJ whole genome shotgun (WGS) entry which is preliminary data.</text>
</comment>
<evidence type="ECO:0000256" key="3">
    <source>
        <dbReference type="ARBA" id="ARBA00022737"/>
    </source>
</evidence>
<keyword evidence="5" id="KW-0221">Differentiation</keyword>
<evidence type="ECO:0000256" key="8">
    <source>
        <dbReference type="ARBA" id="ARBA00023242"/>
    </source>
</evidence>
<dbReference type="InterPro" id="IPR000210">
    <property type="entry name" value="BTB/POZ_dom"/>
</dbReference>
<evidence type="ECO:0000313" key="14">
    <source>
        <dbReference type="EMBL" id="KAK7082989.1"/>
    </source>
</evidence>
<dbReference type="AlphaFoldDB" id="A0AAN9ACN1"/>
<keyword evidence="6" id="KW-0862">Zinc</keyword>
<dbReference type="Gene3D" id="3.30.160.60">
    <property type="entry name" value="Classic Zinc Finger"/>
    <property type="match status" value="3"/>
</dbReference>
<dbReference type="Pfam" id="PF00096">
    <property type="entry name" value="zf-C2H2"/>
    <property type="match status" value="1"/>
</dbReference>
<feature type="compositionally biased region" description="Polar residues" evidence="11">
    <location>
        <begin position="181"/>
        <end position="197"/>
    </location>
</feature>
<dbReference type="GO" id="GO:0007526">
    <property type="term" value="P:larval somatic muscle development"/>
    <property type="evidence" value="ECO:0007669"/>
    <property type="project" value="UniProtKB-ARBA"/>
</dbReference>
<feature type="compositionally biased region" description="Gly residues" evidence="11">
    <location>
        <begin position="313"/>
        <end position="324"/>
    </location>
</feature>
<dbReference type="GO" id="GO:0048813">
    <property type="term" value="P:dendrite morphogenesis"/>
    <property type="evidence" value="ECO:0007669"/>
    <property type="project" value="UniProtKB-ARBA"/>
</dbReference>
<dbReference type="PROSITE" id="PS50097">
    <property type="entry name" value="BTB"/>
    <property type="match status" value="1"/>
</dbReference>
<dbReference type="SMART" id="SM00225">
    <property type="entry name" value="BTB"/>
    <property type="match status" value="1"/>
</dbReference>
<dbReference type="Gene3D" id="3.30.710.10">
    <property type="entry name" value="Potassium Channel Kv1.1, Chain A"/>
    <property type="match status" value="1"/>
</dbReference>
<feature type="compositionally biased region" description="Basic and acidic residues" evidence="11">
    <location>
        <begin position="144"/>
        <end position="180"/>
    </location>
</feature>
<evidence type="ECO:0000256" key="1">
    <source>
        <dbReference type="ARBA" id="ARBA00022473"/>
    </source>
</evidence>
<evidence type="ECO:0000259" key="12">
    <source>
        <dbReference type="PROSITE" id="PS50097"/>
    </source>
</evidence>
<evidence type="ECO:0000256" key="5">
    <source>
        <dbReference type="ARBA" id="ARBA00022782"/>
    </source>
</evidence>
<dbReference type="PROSITE" id="PS00028">
    <property type="entry name" value="ZINC_FINGER_C2H2_1"/>
    <property type="match status" value="1"/>
</dbReference>
<feature type="domain" description="BTB" evidence="12">
    <location>
        <begin position="31"/>
        <end position="96"/>
    </location>
</feature>
<feature type="compositionally biased region" description="Basic and acidic residues" evidence="11">
    <location>
        <begin position="229"/>
        <end position="245"/>
    </location>
</feature>
<keyword evidence="8" id="KW-0539">Nucleus</keyword>
<dbReference type="SUPFAM" id="SSF57667">
    <property type="entry name" value="beta-beta-alpha zinc fingers"/>
    <property type="match status" value="2"/>
</dbReference>
<feature type="domain" description="C2H2-type" evidence="13">
    <location>
        <begin position="373"/>
        <end position="400"/>
    </location>
</feature>
<proteinExistence type="predicted"/>
<evidence type="ECO:0000256" key="4">
    <source>
        <dbReference type="ARBA" id="ARBA00022771"/>
    </source>
</evidence>
<evidence type="ECO:0000256" key="11">
    <source>
        <dbReference type="SAM" id="MobiDB-lite"/>
    </source>
</evidence>
<evidence type="ECO:0000313" key="15">
    <source>
        <dbReference type="Proteomes" id="UP001381693"/>
    </source>
</evidence>
<dbReference type="EMBL" id="JAXCGZ010003832">
    <property type="protein sequence ID" value="KAK7082989.1"/>
    <property type="molecule type" value="Genomic_DNA"/>
</dbReference>
<gene>
    <name evidence="14" type="ORF">SK128_023846</name>
</gene>
<keyword evidence="15" id="KW-1185">Reference proteome</keyword>
<keyword evidence="4 10" id="KW-0863">Zinc-finger</keyword>
<dbReference type="GO" id="GO:0008270">
    <property type="term" value="F:zinc ion binding"/>
    <property type="evidence" value="ECO:0007669"/>
    <property type="project" value="UniProtKB-KW"/>
</dbReference>
<protein>
    <submittedName>
        <fullName evidence="14">Uncharacterized protein</fullName>
    </submittedName>
</protein>
<dbReference type="PROSITE" id="PS50157">
    <property type="entry name" value="ZINC_FINGER_C2H2_2"/>
    <property type="match status" value="2"/>
</dbReference>
<dbReference type="GO" id="GO:0006357">
    <property type="term" value="P:regulation of transcription by RNA polymerase II"/>
    <property type="evidence" value="ECO:0007669"/>
    <property type="project" value="TreeGrafter"/>
</dbReference>
<evidence type="ECO:0000259" key="13">
    <source>
        <dbReference type="PROSITE" id="PS50157"/>
    </source>
</evidence>
<dbReference type="GO" id="GO:0005634">
    <property type="term" value="C:nucleus"/>
    <property type="evidence" value="ECO:0007669"/>
    <property type="project" value="TreeGrafter"/>
</dbReference>
<dbReference type="GO" id="GO:0008406">
    <property type="term" value="P:gonad development"/>
    <property type="evidence" value="ECO:0007669"/>
    <property type="project" value="UniProtKB-ARBA"/>
</dbReference>
<dbReference type="GO" id="GO:0035167">
    <property type="term" value="P:larval lymph gland hemopoiesis"/>
    <property type="evidence" value="ECO:0007669"/>
    <property type="project" value="UniProtKB-ARBA"/>
</dbReference>
<organism evidence="14 15">
    <name type="scientific">Halocaridina rubra</name>
    <name type="common">Hawaiian red shrimp</name>
    <dbReference type="NCBI Taxonomy" id="373956"/>
    <lineage>
        <taxon>Eukaryota</taxon>
        <taxon>Metazoa</taxon>
        <taxon>Ecdysozoa</taxon>
        <taxon>Arthropoda</taxon>
        <taxon>Crustacea</taxon>
        <taxon>Multicrustacea</taxon>
        <taxon>Malacostraca</taxon>
        <taxon>Eumalacostraca</taxon>
        <taxon>Eucarida</taxon>
        <taxon>Decapoda</taxon>
        <taxon>Pleocyemata</taxon>
        <taxon>Caridea</taxon>
        <taxon>Atyoidea</taxon>
        <taxon>Atyidae</taxon>
        <taxon>Halocaridina</taxon>
    </lineage>
</organism>
<evidence type="ECO:0000256" key="6">
    <source>
        <dbReference type="ARBA" id="ARBA00022833"/>
    </source>
</evidence>
<name>A0AAN9ACN1_HALRR</name>
<evidence type="ECO:0000256" key="10">
    <source>
        <dbReference type="PROSITE-ProRule" id="PRU00042"/>
    </source>
</evidence>
<evidence type="ECO:0000256" key="9">
    <source>
        <dbReference type="ARBA" id="ARBA00037382"/>
    </source>
</evidence>
<feature type="region of interest" description="Disordered" evidence="11">
    <location>
        <begin position="117"/>
        <end position="324"/>
    </location>
</feature>
<dbReference type="SMART" id="SM00355">
    <property type="entry name" value="ZnF_C2H2"/>
    <property type="match status" value="3"/>
</dbReference>
<reference evidence="14 15" key="1">
    <citation type="submission" date="2023-11" db="EMBL/GenBank/DDBJ databases">
        <title>Halocaridina rubra genome assembly.</title>
        <authorList>
            <person name="Smith C."/>
        </authorList>
    </citation>
    <scope>NUCLEOTIDE SEQUENCE [LARGE SCALE GENOMIC DNA]</scope>
    <source>
        <strain evidence="14">EP-1</strain>
        <tissue evidence="14">Whole</tissue>
    </source>
</reference>
<sequence length="456" mass="49950">MGDGLLALTWNNHSTTFLKTLNTIRQKERYTDVTISCGGKFYPLHKMVLSSCSEYFEKIFEQTPCKHPVIVLRDVTCSEIEALLNYMYLGSVSVAQNELSRLIKVAELFQIKGLAVPDEPAKSDSSSSSVSNKRSDSGRNSTSSHRDPPENRNRRSAPDTRDSPIAKRPRTSEKYSEKYSDFSTSDSAQRSDYSQPHTAGVDDSGSGRLGSSAGNEPLKFDLPVPIKQEIVHEIADSDSESRDTGLSETPSLGALDPLSNENPLEPFVAKPEPEDVPPDEDPLHSVEPEDYNEPMLPLAGPSDAQAWFSEGDSTGGGGSGEGGDLTLGGKGGMGDASQEILPTELSQQQQQMVTSPRSLHLTEKEDSIRGTRYQCSFCNYSTVIKVNLTKHHLVHTGERPHACSRCPATFSQKANLNTHMRTHTGEKPFACPKCPYRASQKASLQGHLLKHLRNGE</sequence>
<evidence type="ECO:0000256" key="7">
    <source>
        <dbReference type="ARBA" id="ARBA00022902"/>
    </source>
</evidence>
<dbReference type="PANTHER" id="PTHR23110:SF111">
    <property type="entry name" value="LONGITUDINALS LACKING PROTEIN, ISOFORMS F_I_K_T"/>
    <property type="match status" value="1"/>
</dbReference>
<dbReference type="Pfam" id="PF00651">
    <property type="entry name" value="BTB"/>
    <property type="match status" value="1"/>
</dbReference>
<dbReference type="Proteomes" id="UP001381693">
    <property type="component" value="Unassembled WGS sequence"/>
</dbReference>
<feature type="compositionally biased region" description="Low complexity" evidence="11">
    <location>
        <begin position="123"/>
        <end position="132"/>
    </location>
</feature>
<dbReference type="FunFam" id="3.30.160.60:FF:000446">
    <property type="entry name" value="Zinc finger protein"/>
    <property type="match status" value="1"/>
</dbReference>
<keyword evidence="1" id="KW-0217">Developmental protein</keyword>
<dbReference type="PANTHER" id="PTHR23110">
    <property type="entry name" value="BTB DOMAIN TRANSCRIPTION FACTOR"/>
    <property type="match status" value="1"/>
</dbReference>
<keyword evidence="3" id="KW-0677">Repeat</keyword>
<dbReference type="SUPFAM" id="SSF54695">
    <property type="entry name" value="POZ domain"/>
    <property type="match status" value="1"/>
</dbReference>
<feature type="domain" description="C2H2-type" evidence="13">
    <location>
        <begin position="401"/>
        <end position="428"/>
    </location>
</feature>
<dbReference type="CDD" id="cd18315">
    <property type="entry name" value="BTB_POZ_BAB-like"/>
    <property type="match status" value="1"/>
</dbReference>
<comment type="function">
    <text evidence="9">Putative transcription factor required for axon growth and guidance in the central and peripheral nervous systems. Repels CNS axons away from the midline by promoting the expression of the midline repellent sli and its receptor robo.</text>
</comment>
<dbReference type="GO" id="GO:0045467">
    <property type="term" value="P:R7 cell development"/>
    <property type="evidence" value="ECO:0007669"/>
    <property type="project" value="UniProtKB-ARBA"/>
</dbReference>
<dbReference type="InterPro" id="IPR013087">
    <property type="entry name" value="Znf_C2H2_type"/>
</dbReference>
<dbReference type="FunFam" id="3.30.160.60:FF:000100">
    <property type="entry name" value="Zinc finger 45-like"/>
    <property type="match status" value="1"/>
</dbReference>
<evidence type="ECO:0000256" key="2">
    <source>
        <dbReference type="ARBA" id="ARBA00022723"/>
    </source>
</evidence>
<dbReference type="InterPro" id="IPR036236">
    <property type="entry name" value="Znf_C2H2_sf"/>
</dbReference>